<protein>
    <recommendedName>
        <fullName evidence="4">DUF4129 domain-containing protein</fullName>
    </recommendedName>
</protein>
<evidence type="ECO:0000313" key="3">
    <source>
        <dbReference type="Proteomes" id="UP000032266"/>
    </source>
</evidence>
<keyword evidence="3" id="KW-1185">Reference proteome</keyword>
<feature type="transmembrane region" description="Helical" evidence="1">
    <location>
        <begin position="151"/>
        <end position="174"/>
    </location>
</feature>
<keyword evidence="1" id="KW-0472">Membrane</keyword>
<name>A0A0C5VS98_9GAMM</name>
<dbReference type="HOGENOM" id="CLU_040278_0_0_6"/>
<feature type="transmembrane region" description="Helical" evidence="1">
    <location>
        <begin position="248"/>
        <end position="267"/>
    </location>
</feature>
<dbReference type="OrthoDB" id="183980at2"/>
<evidence type="ECO:0000256" key="1">
    <source>
        <dbReference type="SAM" id="Phobius"/>
    </source>
</evidence>
<feature type="transmembrane region" description="Helical" evidence="1">
    <location>
        <begin position="194"/>
        <end position="217"/>
    </location>
</feature>
<feature type="transmembrane region" description="Helical" evidence="1">
    <location>
        <begin position="33"/>
        <end position="52"/>
    </location>
</feature>
<evidence type="ECO:0008006" key="4">
    <source>
        <dbReference type="Google" id="ProtNLM"/>
    </source>
</evidence>
<feature type="transmembrane region" description="Helical" evidence="1">
    <location>
        <begin position="335"/>
        <end position="356"/>
    </location>
</feature>
<organism evidence="2 3">
    <name type="scientific">Gynuella sunshinyii YC6258</name>
    <dbReference type="NCBI Taxonomy" id="1445510"/>
    <lineage>
        <taxon>Bacteria</taxon>
        <taxon>Pseudomonadati</taxon>
        <taxon>Pseudomonadota</taxon>
        <taxon>Gammaproteobacteria</taxon>
        <taxon>Oceanospirillales</taxon>
        <taxon>Saccharospirillaceae</taxon>
        <taxon>Gynuella</taxon>
    </lineage>
</organism>
<dbReference type="RefSeq" id="WP_052830504.1">
    <property type="nucleotide sequence ID" value="NZ_CP007142.1"/>
</dbReference>
<keyword evidence="1" id="KW-1133">Transmembrane helix</keyword>
<accession>A0A0C5VS98</accession>
<dbReference type="STRING" id="1445510.YC6258_05066"/>
<gene>
    <name evidence="2" type="ORF">YC6258_05066</name>
</gene>
<dbReference type="Proteomes" id="UP000032266">
    <property type="component" value="Chromosome"/>
</dbReference>
<sequence length="500" mass="57541">MSPADIVFTLRARDRYEAIDLGFHLVRRWWRQLYLLWLIWMVPVAFISFWLLPEPYYAGLLIWWLKPMFERSQLYFLSRAVFGEVPGIRETLRQTPKMLRIQWFASLTWRRLSTTRSFDLPIIQLEGQKGAARKKRLGVLHQGQAGTAASWLTIVGIHIESFSSFALIALMMMVLPQNMELDWKYLLDATFLQFIATVIAIALIGPFYVAGGFALYLNRRIILEGWDLELMFQQMTQRMQPEPQRHNTAGLAGLVAVLALTLIFSAAPKPAQAAELTPESAREDIQTIMQGPDFHTLKTSRIPKFLDDRQKEQKELDEPTPPDFDFDGFSGLESLALIFKLLLWGLLISCILSVLYRYRDALLTISLPARKNKSISAAPTHLFELDIREQSLPDELVTEAVSLWQRQAYREALALLYRGGLSRLVNQHDLRLSRGATEEDCVALVTTRESRELSTYFAQLTQAWQTQAYAHQQPESVLFNQLCKQWDAHFGHRQGETHEP</sequence>
<proteinExistence type="predicted"/>
<evidence type="ECO:0000313" key="2">
    <source>
        <dbReference type="EMBL" id="AJQ97096.1"/>
    </source>
</evidence>
<dbReference type="AlphaFoldDB" id="A0A0C5VS98"/>
<dbReference type="KEGG" id="gsn:YC6258_05066"/>
<reference evidence="2 3" key="1">
    <citation type="submission" date="2014-01" db="EMBL/GenBank/DDBJ databases">
        <title>Full genme sequencing of cellulolytic bacterium Gynuella sunshinyii YC6258T gen. nov., sp. nov.</title>
        <authorList>
            <person name="Khan H."/>
            <person name="Chung E.J."/>
            <person name="Chung Y.R."/>
        </authorList>
    </citation>
    <scope>NUCLEOTIDE SEQUENCE [LARGE SCALE GENOMIC DNA]</scope>
    <source>
        <strain evidence="2 3">YC6258</strain>
    </source>
</reference>
<dbReference type="EMBL" id="CP007142">
    <property type="protein sequence ID" value="AJQ97096.1"/>
    <property type="molecule type" value="Genomic_DNA"/>
</dbReference>
<keyword evidence="1" id="KW-0812">Transmembrane</keyword>